<dbReference type="PANTHER" id="PTHR31735">
    <property type="entry name" value="VACUOLAR MEMBRANE PROTEIN YPL162C"/>
    <property type="match status" value="1"/>
</dbReference>
<dbReference type="PANTHER" id="PTHR31735:SF1">
    <property type="entry name" value="VACUOLAR MEMBRANE PROTEIN YPL162C"/>
    <property type="match status" value="1"/>
</dbReference>
<dbReference type="InterPro" id="IPR022127">
    <property type="entry name" value="STIMATE/YPL162C"/>
</dbReference>
<dbReference type="EMBL" id="QUTF01011037">
    <property type="protein sequence ID" value="RHZ30096.1"/>
    <property type="molecule type" value="Genomic_DNA"/>
</dbReference>
<keyword evidence="1" id="KW-0812">Transmembrane</keyword>
<keyword evidence="1" id="KW-1133">Transmembrane helix</keyword>
<dbReference type="VEuPathDB" id="FungiDB:H257_07926"/>
<dbReference type="Proteomes" id="UP000286510">
    <property type="component" value="Unassembled WGS sequence"/>
</dbReference>
<reference evidence="2 3" key="1">
    <citation type="submission" date="2018-08" db="EMBL/GenBank/DDBJ databases">
        <title>Aphanomyces genome sequencing and annotation.</title>
        <authorList>
            <person name="Minardi D."/>
            <person name="Oidtmann B."/>
            <person name="Van Der Giezen M."/>
            <person name="Studholme D.J."/>
        </authorList>
    </citation>
    <scope>NUCLEOTIDE SEQUENCE [LARGE SCALE GENOMIC DNA]</scope>
    <source>
        <strain evidence="2 3">FDL457</strain>
    </source>
</reference>
<feature type="transmembrane region" description="Helical" evidence="1">
    <location>
        <begin position="51"/>
        <end position="70"/>
    </location>
</feature>
<evidence type="ECO:0000313" key="2">
    <source>
        <dbReference type="EMBL" id="RHZ30096.1"/>
    </source>
</evidence>
<feature type="transmembrane region" description="Helical" evidence="1">
    <location>
        <begin position="20"/>
        <end position="39"/>
    </location>
</feature>
<dbReference type="GO" id="GO:0016020">
    <property type="term" value="C:membrane"/>
    <property type="evidence" value="ECO:0007669"/>
    <property type="project" value="TreeGrafter"/>
</dbReference>
<name>A0A418FIC2_APHAT</name>
<keyword evidence="1" id="KW-0472">Membrane</keyword>
<evidence type="ECO:0000256" key="1">
    <source>
        <dbReference type="SAM" id="Phobius"/>
    </source>
</evidence>
<comment type="caution">
    <text evidence="2">The sequence shown here is derived from an EMBL/GenBank/DDBJ whole genome shotgun (WGS) entry which is preliminary data.</text>
</comment>
<sequence length="134" mass="14881">MSIINATAREANNCKLISGTFETLVQIGLGIIALSVLVLKRTVWLTQLLSWIAIVLTAKLVIARAIYAFSSPLNAFGNWLFEPLSNYPKLELLFVMVACPCLMNALQFWVTDNFLKKPAAQDARLIVDEKTPLV</sequence>
<proteinExistence type="predicted"/>
<protein>
    <submittedName>
        <fullName evidence="2">Uncharacterized protein</fullName>
    </submittedName>
</protein>
<evidence type="ECO:0000313" key="3">
    <source>
        <dbReference type="Proteomes" id="UP000286510"/>
    </source>
</evidence>
<gene>
    <name evidence="2" type="ORF">DYB26_005959</name>
</gene>
<feature type="transmembrane region" description="Helical" evidence="1">
    <location>
        <begin position="90"/>
        <end position="110"/>
    </location>
</feature>
<accession>A0A418FIC2</accession>
<dbReference type="Pfam" id="PF12400">
    <property type="entry name" value="STIMATE"/>
    <property type="match status" value="1"/>
</dbReference>
<organism evidence="2 3">
    <name type="scientific">Aphanomyces astaci</name>
    <name type="common">Crayfish plague agent</name>
    <dbReference type="NCBI Taxonomy" id="112090"/>
    <lineage>
        <taxon>Eukaryota</taxon>
        <taxon>Sar</taxon>
        <taxon>Stramenopiles</taxon>
        <taxon>Oomycota</taxon>
        <taxon>Saprolegniomycetes</taxon>
        <taxon>Saprolegniales</taxon>
        <taxon>Verrucalvaceae</taxon>
        <taxon>Aphanomyces</taxon>
    </lineage>
</organism>
<dbReference type="AlphaFoldDB" id="A0A418FIC2"/>